<dbReference type="EMBL" id="JAAAHW010011779">
    <property type="protein sequence ID" value="KAF9917491.1"/>
    <property type="molecule type" value="Genomic_DNA"/>
</dbReference>
<name>A0A9P6IHK1_9FUNG</name>
<reference evidence="1" key="1">
    <citation type="journal article" date="2020" name="Fungal Divers.">
        <title>Resolving the Mortierellaceae phylogeny through synthesis of multi-gene phylogenetics and phylogenomics.</title>
        <authorList>
            <person name="Vandepol N."/>
            <person name="Liber J."/>
            <person name="Desiro A."/>
            <person name="Na H."/>
            <person name="Kennedy M."/>
            <person name="Barry K."/>
            <person name="Grigoriev I.V."/>
            <person name="Miller A.N."/>
            <person name="O'Donnell K."/>
            <person name="Stajich J.E."/>
            <person name="Bonito G."/>
        </authorList>
    </citation>
    <scope>NUCLEOTIDE SEQUENCE</scope>
    <source>
        <strain evidence="1">MES-2147</strain>
    </source>
</reference>
<evidence type="ECO:0000313" key="1">
    <source>
        <dbReference type="EMBL" id="KAF9917491.1"/>
    </source>
</evidence>
<organism evidence="1 2">
    <name type="scientific">Modicella reniformis</name>
    <dbReference type="NCBI Taxonomy" id="1440133"/>
    <lineage>
        <taxon>Eukaryota</taxon>
        <taxon>Fungi</taxon>
        <taxon>Fungi incertae sedis</taxon>
        <taxon>Mucoromycota</taxon>
        <taxon>Mortierellomycotina</taxon>
        <taxon>Mortierellomycetes</taxon>
        <taxon>Mortierellales</taxon>
        <taxon>Mortierellaceae</taxon>
        <taxon>Modicella</taxon>
    </lineage>
</organism>
<accession>A0A9P6IHK1</accession>
<dbReference type="Proteomes" id="UP000749646">
    <property type="component" value="Unassembled WGS sequence"/>
</dbReference>
<sequence length="98" mass="10810">ENSFVQNGGVLPVGAPPPHDYLSNAYVILQGDTSLKINVDSKTRKVVRKDFFGLFGSLEDTLKHEITTSGNTFADPTSNASEISIIMKKYYMDQTEIP</sequence>
<dbReference type="OrthoDB" id="2306594at2759"/>
<proteinExistence type="predicted"/>
<feature type="non-terminal residue" evidence="1">
    <location>
        <position position="98"/>
    </location>
</feature>
<dbReference type="AlphaFoldDB" id="A0A9P6IHK1"/>
<keyword evidence="2" id="KW-1185">Reference proteome</keyword>
<gene>
    <name evidence="1" type="ORF">BGZ65_012852</name>
</gene>
<feature type="non-terminal residue" evidence="1">
    <location>
        <position position="1"/>
    </location>
</feature>
<protein>
    <submittedName>
        <fullName evidence="1">Uncharacterized protein</fullName>
    </submittedName>
</protein>
<comment type="caution">
    <text evidence="1">The sequence shown here is derived from an EMBL/GenBank/DDBJ whole genome shotgun (WGS) entry which is preliminary data.</text>
</comment>
<evidence type="ECO:0000313" key="2">
    <source>
        <dbReference type="Proteomes" id="UP000749646"/>
    </source>
</evidence>